<organism evidence="2 3">
    <name type="scientific">Sphagnum troendelagicum</name>
    <dbReference type="NCBI Taxonomy" id="128251"/>
    <lineage>
        <taxon>Eukaryota</taxon>
        <taxon>Viridiplantae</taxon>
        <taxon>Streptophyta</taxon>
        <taxon>Embryophyta</taxon>
        <taxon>Bryophyta</taxon>
        <taxon>Sphagnophytina</taxon>
        <taxon>Sphagnopsida</taxon>
        <taxon>Sphagnales</taxon>
        <taxon>Sphagnaceae</taxon>
        <taxon>Sphagnum</taxon>
    </lineage>
</organism>
<gene>
    <name evidence="2" type="ORF">CSSPTR1EN2_LOCUS22437</name>
</gene>
<reference evidence="2" key="1">
    <citation type="submission" date="2024-02" db="EMBL/GenBank/DDBJ databases">
        <authorList>
            <consortium name="ELIXIR-Norway"/>
            <consortium name="Elixir Norway"/>
        </authorList>
    </citation>
    <scope>NUCLEOTIDE SEQUENCE</scope>
</reference>
<accession>A0ABP0V3D8</accession>
<protein>
    <submittedName>
        <fullName evidence="2">Uncharacterized protein</fullName>
    </submittedName>
</protein>
<dbReference type="Proteomes" id="UP001497512">
    <property type="component" value="Chromosome 8"/>
</dbReference>
<feature type="compositionally biased region" description="Low complexity" evidence="1">
    <location>
        <begin position="203"/>
        <end position="221"/>
    </location>
</feature>
<dbReference type="InterPro" id="IPR010410">
    <property type="entry name" value="DUF1005"/>
</dbReference>
<evidence type="ECO:0000313" key="2">
    <source>
        <dbReference type="EMBL" id="CAK9234878.1"/>
    </source>
</evidence>
<keyword evidence="3" id="KW-1185">Reference proteome</keyword>
<dbReference type="EMBL" id="OZ019900">
    <property type="protein sequence ID" value="CAK9234878.1"/>
    <property type="molecule type" value="Genomic_DNA"/>
</dbReference>
<sequence length="447" mass="47728">MEPRAFVRLAVGGLGLRIPVASKASRGGVHAASTPCFCEIRLPNFPVQKVPISLFAPTETVDPDTINNTAAAAASFYLDEPALEKLLLPSCTPRTARSLPCLEVVVFTGRQKLGTFRLPVGSEWVEGKPLLLHNGWICIGKEKAKGGKPGAELHVSVKVEADPRYLFQFDGETALGPQIVQVRGNTKQPIFSCKFSRDRCSRSRVGQSDSSSGSGWAGSSTGEKDKGRKERKGWLVMIHDLSGSPVAAASMVTPFVPSAGSDYVSRSNPGAWLILRPEPTGMDSWRPWGRLEAWRERGGKSVGCRFQLIAEGGGVAGVASGILMSETVLSAQKGGEFSIDTGRFRPEVSPAISPVDSPRKDSPVSSNGEFSFNMGLPVVGGFVMSCAIRGDCKSSKPLVQLAMRHVACVEDAAVFMALAAAVDLSVDACQPFNRKLRKELSQSANPI</sequence>
<proteinExistence type="predicted"/>
<name>A0ABP0V3D8_9BRYO</name>
<evidence type="ECO:0000256" key="1">
    <source>
        <dbReference type="SAM" id="MobiDB-lite"/>
    </source>
</evidence>
<dbReference type="PANTHER" id="PTHR31317:SF4">
    <property type="entry name" value="OS08G0163500 PROTEIN"/>
    <property type="match status" value="1"/>
</dbReference>
<dbReference type="PANTHER" id="PTHR31317">
    <property type="entry name" value="OS08G0163500 PROTEIN"/>
    <property type="match status" value="1"/>
</dbReference>
<evidence type="ECO:0000313" key="3">
    <source>
        <dbReference type="Proteomes" id="UP001497512"/>
    </source>
</evidence>
<feature type="region of interest" description="Disordered" evidence="1">
    <location>
        <begin position="202"/>
        <end position="229"/>
    </location>
</feature>
<dbReference type="Pfam" id="PF06219">
    <property type="entry name" value="DUF1005"/>
    <property type="match status" value="1"/>
</dbReference>